<dbReference type="InterPro" id="IPR000330">
    <property type="entry name" value="SNF2_N"/>
</dbReference>
<feature type="compositionally biased region" description="Low complexity" evidence="12">
    <location>
        <begin position="105"/>
        <end position="119"/>
    </location>
</feature>
<feature type="compositionally biased region" description="Low complexity" evidence="12">
    <location>
        <begin position="150"/>
        <end position="161"/>
    </location>
</feature>
<dbReference type="InterPro" id="IPR014001">
    <property type="entry name" value="Helicase_ATP-bd"/>
</dbReference>
<feature type="domain" description="Chromo" evidence="13">
    <location>
        <begin position="271"/>
        <end position="363"/>
    </location>
</feature>
<feature type="region of interest" description="Disordered" evidence="12">
    <location>
        <begin position="1079"/>
        <end position="1119"/>
    </location>
</feature>
<dbReference type="FunFam" id="2.40.50.40:FF:000014">
    <property type="entry name" value="Chromodomain-helicase-DNA-binding protein 2 isoform 1"/>
    <property type="match status" value="1"/>
</dbReference>
<evidence type="ECO:0000259" key="14">
    <source>
        <dbReference type="PROSITE" id="PS51192"/>
    </source>
</evidence>
<dbReference type="GO" id="GO:0003677">
    <property type="term" value="F:DNA binding"/>
    <property type="evidence" value="ECO:0007669"/>
    <property type="project" value="UniProtKB-KW"/>
</dbReference>
<evidence type="ECO:0000256" key="8">
    <source>
        <dbReference type="ARBA" id="ARBA00023125"/>
    </source>
</evidence>
<dbReference type="PROSITE" id="PS51192">
    <property type="entry name" value="HELICASE_ATP_BIND_1"/>
    <property type="match status" value="1"/>
</dbReference>
<dbReference type="CTD" id="1105"/>
<dbReference type="PROSITE" id="PS50013">
    <property type="entry name" value="CHROMO_2"/>
    <property type="match status" value="2"/>
</dbReference>
<feature type="compositionally biased region" description="Basic and acidic residues" evidence="12">
    <location>
        <begin position="1371"/>
        <end position="1380"/>
    </location>
</feature>
<evidence type="ECO:0000313" key="16">
    <source>
        <dbReference type="Ensembl" id="ENSBIXP00005027365.1"/>
    </source>
</evidence>
<keyword evidence="3" id="KW-0547">Nucleotide-binding</keyword>
<name>A0A4W2H947_BOBOX</name>
<feature type="compositionally biased region" description="Basic and acidic residues" evidence="12">
    <location>
        <begin position="1691"/>
        <end position="1702"/>
    </location>
</feature>
<dbReference type="FunFam" id="3.40.50.10810:FF:000007">
    <property type="entry name" value="Chromodomain-helicase-DNA-binding protein 2 isoform 1"/>
    <property type="match status" value="1"/>
</dbReference>
<dbReference type="Pfam" id="PF13907">
    <property type="entry name" value="CHD1-like_C"/>
    <property type="match status" value="1"/>
</dbReference>
<feature type="domain" description="Chromo" evidence="13">
    <location>
        <begin position="388"/>
        <end position="451"/>
    </location>
</feature>
<dbReference type="InterPro" id="IPR040793">
    <property type="entry name" value="CDH1_2_SANT_HL1"/>
</dbReference>
<evidence type="ECO:0000256" key="5">
    <source>
        <dbReference type="ARBA" id="ARBA00022840"/>
    </source>
</evidence>
<dbReference type="InterPro" id="IPR025260">
    <property type="entry name" value="CHD1-like_C"/>
</dbReference>
<dbReference type="CDD" id="cd18661">
    <property type="entry name" value="CD2_tandem_CHD1-2_like"/>
    <property type="match status" value="1"/>
</dbReference>
<dbReference type="PANTHER" id="PTHR45623:SF7">
    <property type="entry name" value="CHROMODOMAIN-HELICASE-DNA-BINDING PROTEIN 1"/>
    <property type="match status" value="1"/>
</dbReference>
<dbReference type="InterPro" id="IPR027417">
    <property type="entry name" value="P-loop_NTPase"/>
</dbReference>
<dbReference type="Pfam" id="PF00176">
    <property type="entry name" value="SNF2-rel_dom"/>
    <property type="match status" value="1"/>
</dbReference>
<feature type="compositionally biased region" description="Basic and acidic residues" evidence="12">
    <location>
        <begin position="1"/>
        <end position="10"/>
    </location>
</feature>
<evidence type="ECO:0000259" key="13">
    <source>
        <dbReference type="PROSITE" id="PS50013"/>
    </source>
</evidence>
<dbReference type="SMART" id="SM01176">
    <property type="entry name" value="DUF4208"/>
    <property type="match status" value="1"/>
</dbReference>
<dbReference type="SMART" id="SM00490">
    <property type="entry name" value="HELICc"/>
    <property type="match status" value="1"/>
</dbReference>
<dbReference type="InterPro" id="IPR001650">
    <property type="entry name" value="Helicase_C-like"/>
</dbReference>
<gene>
    <name evidence="16" type="primary">CHD1</name>
</gene>
<dbReference type="GeneID" id="113894972"/>
<keyword evidence="9" id="KW-0804">Transcription</keyword>
<dbReference type="SMART" id="SM00298">
    <property type="entry name" value="CHROMO"/>
    <property type="match status" value="2"/>
</dbReference>
<feature type="compositionally biased region" description="Acidic residues" evidence="12">
    <location>
        <begin position="120"/>
        <end position="134"/>
    </location>
</feature>
<dbReference type="InterPro" id="IPR038718">
    <property type="entry name" value="SNF2-like_sf"/>
</dbReference>
<dbReference type="InterPro" id="IPR056302">
    <property type="entry name" value="CHD1-2/Hrp3_HTH"/>
</dbReference>
<evidence type="ECO:0000256" key="2">
    <source>
        <dbReference type="ARBA" id="ARBA00022737"/>
    </source>
</evidence>
<keyword evidence="8" id="KW-0238">DNA-binding</keyword>
<dbReference type="Pfam" id="PF00271">
    <property type="entry name" value="Helicase_C"/>
    <property type="match status" value="1"/>
</dbReference>
<accession>A0A4W2H947</accession>
<comment type="subcellular location">
    <subcellularLocation>
        <location evidence="1">Nucleus</location>
    </subcellularLocation>
</comment>
<dbReference type="PROSITE" id="PS00598">
    <property type="entry name" value="CHROMO_1"/>
    <property type="match status" value="2"/>
</dbReference>
<protein>
    <submittedName>
        <fullName evidence="16">Chromodomain helicase DNA binding protein 1</fullName>
    </submittedName>
</protein>
<reference evidence="16" key="2">
    <citation type="submission" date="2025-08" db="UniProtKB">
        <authorList>
            <consortium name="Ensembl"/>
        </authorList>
    </citation>
    <scope>IDENTIFICATION</scope>
</reference>
<feature type="compositionally biased region" description="Acidic residues" evidence="12">
    <location>
        <begin position="213"/>
        <end position="225"/>
    </location>
</feature>
<sequence length="1711" mass="196926">MNGHSDEESVRNSSGESSQSDDDSGSASGSGSGSSSGSSSDGSSSQSGSSDSDSGSESGSQSESESDNSRDNKVQAKPPKVDGAEFWKSSPSILAVQRSAMLKKQQQQQQQHQASSNSGSEEDSSSSEDSDDSSSEVKRKKHKDEDWQMSGSGSPSQSGSDSESEEERDKSSCDETESDYEPKNKVKSRKPQNRSKSKNGKKIIGQKKRQIDSSEEEDDDEEEYDNDKRSSRRQATVNVSYKEDEEMKTDSDDLLEVCGEDVPQPEEEEFETIERFMDCRIGRKGATGATTTIYAVEADGDPNAGFEKNKEPGEIQYLIKWKGWSHIHNTWETEETLKQQNVRGMKKLDNYKKKDQETKRWLKNASPEDVEYYNCQQELTDDLHKQYQIVERIIAHSNQKSAAGYPDYYCKWQGLPYSECSWEDGALISKKFQACIDEYFSRNQSKTTPFKDCKVLKQRPRFVALKKQPSYIGGHEGLELRDYQLNGLNWLAHSWCKGNSCILADEMGLGKTIQTISFLNYLFHEHQLYGPFLLVVPLSTLTSWQREIQTWASQMNAVVYLGDINSRNMIRTHEWMHPQTKRLKFNILLTTYEILLKDKAFLGGLNWAFIGVDEAHRLKNDDSLLYKTLIDFKSNHRLLITGTPLQNSLKELWSLLHFIMPEKFSSWEDFEEEHGKGREYGYASLHKELEPFLLRRVKKDVEKSLPAKVEQILRMEMSALQKQYYKWILTRNYKALSKGSKGSTSGFLNIMMELKKCCNHCYLIKPPDNNEFYNKQEALQHLIRSSGKLILLDKLLIRLRERGNRVLIFSQMVRMLDILAEYLKYRQFPFQRLDGSIKGELRKQALDHFNAEGSEDFCFLLSTRAGGLGINLASADTVVIFDSDWNPQNDLQAQARAHRIGQKKQVNIYRLVTKGSVEEDILERAKKKMVLDHLVIQRMDTTGKTVLHTGSAPSSSTPFNKEELSAILKFGAEELFKEPEGEEQEPQEMDIDEILKRAETHENEAGPLTVGDELLSQFKVANFSNMDEDDIELEPERNSKNWEEIIPEDQRRRLEEEERQKELEEIYMLPRMRNCAKQISFNGSEGRRSRSRRYSGSDSDSISERKRPKKRGRPRTIPRENIKGFSDAEIRRFIKSYKKFGGPLERLDAIARDAELVDKSETDLRRLGELVHNGCIKALKDSSSGTERTGGRLGKVKGPTFRISGVQVNAKLVISHEEELIPLHKSIPSDPEERKQYIIPCHTKAAHFDIDWGKEDDSNLLIGIYEYGYGSWEMIKMDPDLSLTHKILPDDPDKKPQAKQLQTRADYLIKLLSRDLAKKEAQRLSGAGGSKRRKARAKKNKAMKSIKVKEEIKSDSSPLPSDKSDEDDDKLSESKSESKERSKKSSVLDAPVHITAGGEPVPIAEESEELDQKTFSICKERMRPVKAALKQLDRPERGLSEREQLEHTRQCLIKIGDHITECLKEYTNPEQIKQWRKNLWIFVSKFTEFDARKLHKLYKHAIKKRQESQQNNDQNSSLNTQVIRNPDVERLKENTNHDDSSRDSYSSDRHLSQYHDHHKDRHQGDSYKKSDSRKRPYSSFSNGKDHRDWDHYKQDSRYYSDREKHRKLDDHRSRDHRSNLEGSLKDRTHSDHRSHSDHRLHSDHRSSSEYTHHKSSRDYRYHSDWQMDHRASSSGPRSPLDQRSPYGSRSPFEHSIEHKSTPEHTWSSRKT</sequence>
<dbReference type="Pfam" id="PF23588">
    <property type="entry name" value="HTH_CHD1_Hrp3"/>
    <property type="match status" value="1"/>
</dbReference>
<dbReference type="GO" id="GO:0042393">
    <property type="term" value="F:histone binding"/>
    <property type="evidence" value="ECO:0007669"/>
    <property type="project" value="TreeGrafter"/>
</dbReference>
<dbReference type="GO" id="GO:0000785">
    <property type="term" value="C:chromatin"/>
    <property type="evidence" value="ECO:0007669"/>
    <property type="project" value="TreeGrafter"/>
</dbReference>
<evidence type="ECO:0000256" key="10">
    <source>
        <dbReference type="ARBA" id="ARBA00023242"/>
    </source>
</evidence>
<dbReference type="Ensembl" id="ENSBIXT00005055175.1">
    <property type="protein sequence ID" value="ENSBIXP00005027365.1"/>
    <property type="gene ID" value="ENSBIXG00005030719.1"/>
</dbReference>
<dbReference type="Gene3D" id="1.10.10.60">
    <property type="entry name" value="Homeodomain-like"/>
    <property type="match status" value="1"/>
</dbReference>
<dbReference type="GO" id="GO:0034728">
    <property type="term" value="P:nucleosome organization"/>
    <property type="evidence" value="ECO:0007669"/>
    <property type="project" value="TreeGrafter"/>
</dbReference>
<dbReference type="GO" id="GO:0140658">
    <property type="term" value="F:ATP-dependent chromatin remodeler activity"/>
    <property type="evidence" value="ECO:0007669"/>
    <property type="project" value="TreeGrafter"/>
</dbReference>
<evidence type="ECO:0000313" key="17">
    <source>
        <dbReference type="Proteomes" id="UP000429181"/>
    </source>
</evidence>
<dbReference type="Pfam" id="PF00385">
    <property type="entry name" value="Chromo"/>
    <property type="match status" value="2"/>
</dbReference>
<keyword evidence="5" id="KW-0067">ATP-binding</keyword>
<feature type="region of interest" description="Disordered" evidence="12">
    <location>
        <begin position="1505"/>
        <end position="1711"/>
    </location>
</feature>
<dbReference type="InterPro" id="IPR049730">
    <property type="entry name" value="SNF2/RAD54-like_C"/>
</dbReference>
<dbReference type="FunFam" id="2.40.50.40:FF:000008">
    <property type="entry name" value="Chromodomain-helicase-DNA-binding protein 2 isoform 1"/>
    <property type="match status" value="1"/>
</dbReference>
<feature type="compositionally biased region" description="Low complexity" evidence="12">
    <location>
        <begin position="1508"/>
        <end position="1521"/>
    </location>
</feature>
<dbReference type="Gene3D" id="3.40.50.300">
    <property type="entry name" value="P-loop containing nucleotide triphosphate hydrolases"/>
    <property type="match status" value="1"/>
</dbReference>
<feature type="compositionally biased region" description="Basic and acidic residues" evidence="12">
    <location>
        <begin position="67"/>
        <end position="85"/>
    </location>
</feature>
<feature type="compositionally biased region" description="Basic residues" evidence="12">
    <location>
        <begin position="1330"/>
        <end position="1346"/>
    </location>
</feature>
<keyword evidence="2" id="KW-0677">Repeat</keyword>
<dbReference type="CDD" id="cd18793">
    <property type="entry name" value="SF2_C_SNF"/>
    <property type="match status" value="1"/>
</dbReference>
<dbReference type="InterPro" id="IPR016197">
    <property type="entry name" value="Chromo-like_dom_sf"/>
</dbReference>
<evidence type="ECO:0000256" key="7">
    <source>
        <dbReference type="ARBA" id="ARBA00023015"/>
    </source>
</evidence>
<dbReference type="CDD" id="cd18666">
    <property type="entry name" value="CD1_tandem_CHD1-2_like"/>
    <property type="match status" value="1"/>
</dbReference>
<feature type="region of interest" description="Disordered" evidence="12">
    <location>
        <begin position="1320"/>
        <end position="1407"/>
    </location>
</feature>
<feature type="region of interest" description="Disordered" evidence="12">
    <location>
        <begin position="1"/>
        <end position="251"/>
    </location>
</feature>
<keyword evidence="4" id="KW-0378">Hydrolase</keyword>
<keyword evidence="6" id="KW-0156">Chromatin regulator</keyword>
<dbReference type="Pfam" id="PF18375">
    <property type="entry name" value="CDH1_2_SANT_HL1"/>
    <property type="match status" value="1"/>
</dbReference>
<evidence type="ECO:0000256" key="3">
    <source>
        <dbReference type="ARBA" id="ARBA00022741"/>
    </source>
</evidence>
<dbReference type="GO" id="GO:0005634">
    <property type="term" value="C:nucleus"/>
    <property type="evidence" value="ECO:0007669"/>
    <property type="project" value="UniProtKB-SubCell"/>
</dbReference>
<feature type="compositionally biased region" description="Basic residues" evidence="12">
    <location>
        <begin position="185"/>
        <end position="208"/>
    </location>
</feature>
<dbReference type="RefSeq" id="XP_027401337.1">
    <property type="nucleotide sequence ID" value="XM_027545536.1"/>
</dbReference>
<feature type="compositionally biased region" description="Basic residues" evidence="12">
    <location>
        <begin position="1106"/>
        <end position="1116"/>
    </location>
</feature>
<keyword evidence="10" id="KW-0539">Nucleus</keyword>
<evidence type="ECO:0000256" key="4">
    <source>
        <dbReference type="ARBA" id="ARBA00022801"/>
    </source>
</evidence>
<reference evidence="16 17" key="1">
    <citation type="submission" date="2018-11" db="EMBL/GenBank/DDBJ databases">
        <title>Haplotype-resolved cattle genomes.</title>
        <authorList>
            <person name="Low W.Y."/>
            <person name="Tearle R."/>
            <person name="Bickhart D.M."/>
            <person name="Rosen B.D."/>
            <person name="Koren S."/>
            <person name="Rhie A."/>
            <person name="Hiendleder S."/>
            <person name="Phillippy A.M."/>
            <person name="Smith T.P.L."/>
            <person name="Williams J.L."/>
        </authorList>
    </citation>
    <scope>NUCLEOTIDE SEQUENCE [LARGE SCALE GENOMIC DNA]</scope>
</reference>
<dbReference type="InterPro" id="IPR023779">
    <property type="entry name" value="Chromodomain_CS"/>
</dbReference>
<dbReference type="Gene3D" id="2.40.50.40">
    <property type="match status" value="2"/>
</dbReference>
<evidence type="ECO:0000256" key="12">
    <source>
        <dbReference type="SAM" id="MobiDB-lite"/>
    </source>
</evidence>
<dbReference type="FunFam" id="1.10.10.60:FF:000106">
    <property type="entry name" value="Chromodomain-helicase-DNA-binding protein 2 isoform 1"/>
    <property type="match status" value="1"/>
</dbReference>
<dbReference type="GO" id="GO:0016887">
    <property type="term" value="F:ATP hydrolysis activity"/>
    <property type="evidence" value="ECO:0007669"/>
    <property type="project" value="TreeGrafter"/>
</dbReference>
<dbReference type="GeneTree" id="ENSGT00940000156579"/>
<dbReference type="PROSITE" id="PS51194">
    <property type="entry name" value="HELICASE_CTER"/>
    <property type="match status" value="1"/>
</dbReference>
<keyword evidence="7" id="KW-0805">Transcription regulation</keyword>
<dbReference type="SUPFAM" id="SSF54160">
    <property type="entry name" value="Chromo domain-like"/>
    <property type="match status" value="2"/>
</dbReference>
<evidence type="ECO:0000259" key="15">
    <source>
        <dbReference type="PROSITE" id="PS51194"/>
    </source>
</evidence>
<feature type="domain" description="Helicase C-terminal" evidence="15">
    <location>
        <begin position="791"/>
        <end position="942"/>
    </location>
</feature>
<dbReference type="FunFam" id="3.40.50.300:FF:000130">
    <property type="entry name" value="Chromodomain-helicase-DNA-binding protein 2 isoform 1"/>
    <property type="match status" value="1"/>
</dbReference>
<dbReference type="GO" id="GO:0003682">
    <property type="term" value="F:chromatin binding"/>
    <property type="evidence" value="ECO:0007669"/>
    <property type="project" value="TreeGrafter"/>
</dbReference>
<dbReference type="SUPFAM" id="SSF52540">
    <property type="entry name" value="P-loop containing nucleoside triphosphate hydrolases"/>
    <property type="match status" value="2"/>
</dbReference>
<feature type="compositionally biased region" description="Basic and acidic residues" evidence="12">
    <location>
        <begin position="1526"/>
        <end position="1574"/>
    </location>
</feature>
<dbReference type="PANTHER" id="PTHR45623">
    <property type="entry name" value="CHROMODOMAIN-HELICASE-DNA-BINDING PROTEIN 3-RELATED-RELATED"/>
    <property type="match status" value="1"/>
</dbReference>
<feature type="domain" description="Helicase ATP-binding" evidence="14">
    <location>
        <begin position="492"/>
        <end position="662"/>
    </location>
</feature>
<dbReference type="GO" id="GO:0005524">
    <property type="term" value="F:ATP binding"/>
    <property type="evidence" value="ECO:0007669"/>
    <property type="project" value="UniProtKB-KW"/>
</dbReference>
<dbReference type="Gene3D" id="3.40.50.10810">
    <property type="entry name" value="Tandem AAA-ATPase domain"/>
    <property type="match status" value="1"/>
</dbReference>
<evidence type="ECO:0000256" key="1">
    <source>
        <dbReference type="ARBA" id="ARBA00004123"/>
    </source>
</evidence>
<feature type="compositionally biased region" description="Basic and acidic residues" evidence="12">
    <location>
        <begin position="1583"/>
        <end position="1671"/>
    </location>
</feature>
<comment type="catalytic activity">
    <reaction evidence="11">
        <text>ATP + H2O = ADP + phosphate + H(+)</text>
        <dbReference type="Rhea" id="RHEA:13065"/>
        <dbReference type="ChEBI" id="CHEBI:15377"/>
        <dbReference type="ChEBI" id="CHEBI:15378"/>
        <dbReference type="ChEBI" id="CHEBI:30616"/>
        <dbReference type="ChEBI" id="CHEBI:43474"/>
        <dbReference type="ChEBI" id="CHEBI:456216"/>
    </reaction>
</comment>
<evidence type="ECO:0000256" key="6">
    <source>
        <dbReference type="ARBA" id="ARBA00022853"/>
    </source>
</evidence>
<dbReference type="InterPro" id="IPR000953">
    <property type="entry name" value="Chromo/chromo_shadow_dom"/>
</dbReference>
<proteinExistence type="predicted"/>
<feature type="compositionally biased region" description="Low complexity" evidence="12">
    <location>
        <begin position="35"/>
        <end position="63"/>
    </location>
</feature>
<dbReference type="SMART" id="SM00487">
    <property type="entry name" value="DEXDc"/>
    <property type="match status" value="1"/>
</dbReference>
<dbReference type="InterPro" id="IPR023780">
    <property type="entry name" value="Chromo_domain"/>
</dbReference>
<evidence type="ECO:0000256" key="9">
    <source>
        <dbReference type="ARBA" id="ARBA00023163"/>
    </source>
</evidence>
<organism evidence="16 17">
    <name type="scientific">Bos indicus x Bos taurus</name>
    <name type="common">Hybrid cattle</name>
    <dbReference type="NCBI Taxonomy" id="30522"/>
    <lineage>
        <taxon>Eukaryota</taxon>
        <taxon>Metazoa</taxon>
        <taxon>Chordata</taxon>
        <taxon>Craniata</taxon>
        <taxon>Vertebrata</taxon>
        <taxon>Euteleostomi</taxon>
        <taxon>Mammalia</taxon>
        <taxon>Eutheria</taxon>
        <taxon>Laurasiatheria</taxon>
        <taxon>Artiodactyla</taxon>
        <taxon>Ruminantia</taxon>
        <taxon>Pecora</taxon>
        <taxon>Bovidae</taxon>
        <taxon>Bovinae</taxon>
        <taxon>Bos</taxon>
    </lineage>
</organism>
<dbReference type="Proteomes" id="UP000429181">
    <property type="component" value="Chromosome 7"/>
</dbReference>
<evidence type="ECO:0000256" key="11">
    <source>
        <dbReference type="ARBA" id="ARBA00049360"/>
    </source>
</evidence>